<dbReference type="Pfam" id="PF01541">
    <property type="entry name" value="GIY-YIG"/>
    <property type="match status" value="1"/>
</dbReference>
<dbReference type="PROSITE" id="PS50165">
    <property type="entry name" value="UVRC"/>
    <property type="match status" value="1"/>
</dbReference>
<feature type="domain" description="GIY-YIG" evidence="7">
    <location>
        <begin position="93"/>
        <end position="170"/>
    </location>
</feature>
<keyword evidence="10" id="KW-1185">Reference proteome</keyword>
<accession>A0A7D7UCB0</accession>
<dbReference type="InterPro" id="IPR000305">
    <property type="entry name" value="GIY-YIG_endonuc"/>
</dbReference>
<evidence type="ECO:0000256" key="1">
    <source>
        <dbReference type="ARBA" id="ARBA00022490"/>
    </source>
</evidence>
<dbReference type="GO" id="GO:0009432">
    <property type="term" value="P:SOS response"/>
    <property type="evidence" value="ECO:0007669"/>
    <property type="project" value="UniProtKB-UniRule"/>
</dbReference>
<gene>
    <name evidence="6 9" type="primary">uvrC</name>
    <name evidence="9" type="ORF">H3143_01665</name>
</gene>
<keyword evidence="5 6" id="KW-0234">DNA repair</keyword>
<sequence>MVGILPAEVWGFSIYFSFSNTDISLRMVALDTSLLKYFSKIILEPTAVAVEIYSLIIAFKIKIWRSVNLLFIIIKLYKTMNFKLKQKLDLAPKKPGCYLWKNNLNEIIYIGKAKNIYKRTHQYFNGPKDLKTSKLVNDIFDVEFIEVNNENEALLLEANLIKKHKPRYNILLKDNNGYPYILITKEKYPRLLYTRNFDPKKGKHYGPFASSEMKAYDIYNLLLKLFPLKNCFNKKGRKCEFYDLNLCMKACTHEVTDSDYEVVKKKIDYFFHNGADQVLSGLKEKELAASSKFDFEQAKKYLDLQKAIKLIFDKQIINLYSAKERVDVLAYQIRQNVICIVLFSYVSSQLVSKNTICDFYYGDEQEVITSYLTQYYKDNIKPKVLYASLDETNSTLLKEGLEIEIINPTSGKMNEIMNLALQNVSNELNQKYDSLVKKEQTINLALDQLKELIKVDKLNYIEVYDNSNLFNTDKVSAMIVFENNQFNKKKYRKYKIKDDSSLGDYHYMYEVIYRRLYSSLKNKFVDLPDLIVLDGGKHQVLAAKKVISDLSITKKINLIGLAKNNKHQTDKIVDYDLNEISLDKSSALYFFLANLQEEVHKFAITFFRKTKAKSLYDSVLDEIKGLGKKRKQRLIEYFKTIDEIKKASIASLSQVLPIEVAKNLKQKLDQS</sequence>
<dbReference type="GO" id="GO:0009380">
    <property type="term" value="C:excinuclease repair complex"/>
    <property type="evidence" value="ECO:0007669"/>
    <property type="project" value="InterPro"/>
</dbReference>
<name>A0A7D7UCB0_9MOLU</name>
<dbReference type="AlphaFoldDB" id="A0A7D7UCB0"/>
<dbReference type="PROSITE" id="PS50164">
    <property type="entry name" value="GIY_YIG"/>
    <property type="match status" value="1"/>
</dbReference>
<dbReference type="KEGG" id="mtuy:H3143_01665"/>
<dbReference type="GO" id="GO:0009381">
    <property type="term" value="F:excinuclease ABC activity"/>
    <property type="evidence" value="ECO:0007669"/>
    <property type="project" value="UniProtKB-UniRule"/>
</dbReference>
<evidence type="ECO:0000256" key="2">
    <source>
        <dbReference type="ARBA" id="ARBA00022763"/>
    </source>
</evidence>
<dbReference type="SMART" id="SM00465">
    <property type="entry name" value="GIYc"/>
    <property type="match status" value="1"/>
</dbReference>
<evidence type="ECO:0000313" key="9">
    <source>
        <dbReference type="EMBL" id="QMT98847.1"/>
    </source>
</evidence>
<feature type="domain" description="UvrC family homology region profile" evidence="8">
    <location>
        <begin position="328"/>
        <end position="547"/>
    </location>
</feature>
<comment type="similarity">
    <text evidence="6">Belongs to the UvrC family.</text>
</comment>
<dbReference type="InterPro" id="IPR001162">
    <property type="entry name" value="UvrC_RNase_H_dom"/>
</dbReference>
<comment type="subunit">
    <text evidence="6">Interacts with UvrB in an incision complex.</text>
</comment>
<dbReference type="GO" id="GO:0005737">
    <property type="term" value="C:cytoplasm"/>
    <property type="evidence" value="ECO:0007669"/>
    <property type="project" value="UniProtKB-SubCell"/>
</dbReference>
<dbReference type="SUPFAM" id="SSF82771">
    <property type="entry name" value="GIY-YIG endonuclease"/>
    <property type="match status" value="1"/>
</dbReference>
<dbReference type="InterPro" id="IPR004791">
    <property type="entry name" value="UvrC"/>
</dbReference>
<protein>
    <recommendedName>
        <fullName evidence="6">UvrABC system protein C</fullName>
        <shortName evidence="6">Protein UvrC</shortName>
    </recommendedName>
    <alternativeName>
        <fullName evidence="6">Excinuclease ABC subunit C</fullName>
    </alternativeName>
</protein>
<evidence type="ECO:0000313" key="10">
    <source>
        <dbReference type="Proteomes" id="UP000514704"/>
    </source>
</evidence>
<dbReference type="Pfam" id="PF08459">
    <property type="entry name" value="UvrC_RNaseH_dom"/>
    <property type="match status" value="1"/>
</dbReference>
<evidence type="ECO:0000256" key="3">
    <source>
        <dbReference type="ARBA" id="ARBA00022769"/>
    </source>
</evidence>
<dbReference type="CDD" id="cd10434">
    <property type="entry name" value="GIY-YIG_UvrC_Cho"/>
    <property type="match status" value="1"/>
</dbReference>
<dbReference type="Gene3D" id="1.10.150.20">
    <property type="entry name" value="5' to 3' exonuclease, C-terminal subdomain"/>
    <property type="match status" value="1"/>
</dbReference>
<keyword evidence="2 6" id="KW-0227">DNA damage</keyword>
<keyword evidence="4 6" id="KW-0267">Excision nuclease</keyword>
<dbReference type="FunFam" id="3.40.1440.10:FF:000001">
    <property type="entry name" value="UvrABC system protein C"/>
    <property type="match status" value="1"/>
</dbReference>
<keyword evidence="1 6" id="KW-0963">Cytoplasm</keyword>
<evidence type="ECO:0000259" key="8">
    <source>
        <dbReference type="PROSITE" id="PS50165"/>
    </source>
</evidence>
<keyword evidence="6" id="KW-0742">SOS response</keyword>
<dbReference type="NCBIfam" id="TIGR00194">
    <property type="entry name" value="uvrC"/>
    <property type="match status" value="1"/>
</dbReference>
<evidence type="ECO:0000256" key="6">
    <source>
        <dbReference type="HAMAP-Rule" id="MF_00203"/>
    </source>
</evidence>
<dbReference type="InterPro" id="IPR038476">
    <property type="entry name" value="UvrC_RNase_H_dom_sf"/>
</dbReference>
<dbReference type="Gene3D" id="3.40.1440.10">
    <property type="entry name" value="GIY-YIG endonuclease"/>
    <property type="match status" value="1"/>
</dbReference>
<organism evidence="9 10">
    <name type="scientific">Mycoplasma tullyi</name>
    <dbReference type="NCBI Taxonomy" id="1612150"/>
    <lineage>
        <taxon>Bacteria</taxon>
        <taxon>Bacillati</taxon>
        <taxon>Mycoplasmatota</taxon>
        <taxon>Mollicutes</taxon>
        <taxon>Mycoplasmataceae</taxon>
        <taxon>Mycoplasma</taxon>
    </lineage>
</organism>
<dbReference type="Gene3D" id="3.30.420.340">
    <property type="entry name" value="UvrC, RNAse H endonuclease domain"/>
    <property type="match status" value="1"/>
</dbReference>
<dbReference type="Proteomes" id="UP000514704">
    <property type="component" value="Chromosome"/>
</dbReference>
<evidence type="ECO:0000256" key="4">
    <source>
        <dbReference type="ARBA" id="ARBA00022881"/>
    </source>
</evidence>
<dbReference type="SUPFAM" id="SSF47781">
    <property type="entry name" value="RuvA domain 2-like"/>
    <property type="match status" value="1"/>
</dbReference>
<dbReference type="PANTHER" id="PTHR30562:SF1">
    <property type="entry name" value="UVRABC SYSTEM PROTEIN C"/>
    <property type="match status" value="1"/>
</dbReference>
<dbReference type="GO" id="GO:0003677">
    <property type="term" value="F:DNA binding"/>
    <property type="evidence" value="ECO:0007669"/>
    <property type="project" value="UniProtKB-UniRule"/>
</dbReference>
<evidence type="ECO:0000259" key="7">
    <source>
        <dbReference type="PROSITE" id="PS50164"/>
    </source>
</evidence>
<evidence type="ECO:0000256" key="5">
    <source>
        <dbReference type="ARBA" id="ARBA00023204"/>
    </source>
</evidence>
<dbReference type="PANTHER" id="PTHR30562">
    <property type="entry name" value="UVRC/OXIDOREDUCTASE"/>
    <property type="match status" value="1"/>
</dbReference>
<proteinExistence type="inferred from homology"/>
<keyword evidence="3 6" id="KW-0228">DNA excision</keyword>
<comment type="subcellular location">
    <subcellularLocation>
        <location evidence="6">Cytoplasm</location>
    </subcellularLocation>
</comment>
<reference evidence="9 10" key="1">
    <citation type="journal article" date="2017" name="Int. J. Syst. Evol. Microbiol.">
        <title>Mycoplasma tullyi sp. nov., isolated from penguins of the genus Spheniscus.</title>
        <authorList>
            <person name="Yavari C.A."/>
            <person name="Ramirez A.S."/>
            <person name="Nicholas R.A.J."/>
            <person name="Radford A.D."/>
            <person name="Darby A.C."/>
            <person name="Bradbury J.M."/>
        </authorList>
    </citation>
    <scope>NUCLEOTIDE SEQUENCE [LARGE SCALE GENOMIC DNA]</scope>
    <source>
        <strain evidence="9 10">56A97T</strain>
    </source>
</reference>
<comment type="function">
    <text evidence="6">The UvrABC repair system catalyzes the recognition and processing of DNA lesions. UvrC both incises the 5' and 3' sides of the lesion. The N-terminal half is responsible for the 3' incision and the C-terminal half is responsible for the 5' incision.</text>
</comment>
<dbReference type="GO" id="GO:0006289">
    <property type="term" value="P:nucleotide-excision repair"/>
    <property type="evidence" value="ECO:0007669"/>
    <property type="project" value="UniProtKB-UniRule"/>
</dbReference>
<dbReference type="InterPro" id="IPR035901">
    <property type="entry name" value="GIY-YIG_endonuc_sf"/>
</dbReference>
<dbReference type="InterPro" id="IPR010994">
    <property type="entry name" value="RuvA_2-like"/>
</dbReference>
<dbReference type="InterPro" id="IPR050066">
    <property type="entry name" value="UvrABC_protein_C"/>
</dbReference>
<dbReference type="HAMAP" id="MF_00203">
    <property type="entry name" value="UvrC"/>
    <property type="match status" value="1"/>
</dbReference>
<dbReference type="Pfam" id="PF22920">
    <property type="entry name" value="UvrC_RNaseH"/>
    <property type="match status" value="1"/>
</dbReference>
<dbReference type="InterPro" id="IPR047296">
    <property type="entry name" value="GIY-YIG_UvrC_Cho"/>
</dbReference>
<dbReference type="EMBL" id="CP059674">
    <property type="protein sequence ID" value="QMT98847.1"/>
    <property type="molecule type" value="Genomic_DNA"/>
</dbReference>